<dbReference type="Proteomes" id="UP000428260">
    <property type="component" value="Chromosome"/>
</dbReference>
<keyword evidence="2" id="KW-1185">Reference proteome</keyword>
<evidence type="ECO:0000313" key="2">
    <source>
        <dbReference type="Proteomes" id="UP000428260"/>
    </source>
</evidence>
<protein>
    <submittedName>
        <fullName evidence="1">Uncharacterized protein</fullName>
    </submittedName>
</protein>
<dbReference type="AlphaFoldDB" id="A0A6I6JUB2"/>
<dbReference type="KEGG" id="mcos:GM418_14635"/>
<organism evidence="1 2">
    <name type="scientific">Maribellus comscasis</name>
    <dbReference type="NCBI Taxonomy" id="2681766"/>
    <lineage>
        <taxon>Bacteria</taxon>
        <taxon>Pseudomonadati</taxon>
        <taxon>Bacteroidota</taxon>
        <taxon>Bacteroidia</taxon>
        <taxon>Marinilabiliales</taxon>
        <taxon>Prolixibacteraceae</taxon>
        <taxon>Maribellus</taxon>
    </lineage>
</organism>
<name>A0A6I6JUB2_9BACT</name>
<accession>A0A6I6JUB2</accession>
<reference evidence="1 2" key="1">
    <citation type="submission" date="2019-11" db="EMBL/GenBank/DDBJ databases">
        <authorList>
            <person name="Zheng R.K."/>
            <person name="Sun C.M."/>
        </authorList>
    </citation>
    <scope>NUCLEOTIDE SEQUENCE [LARGE SCALE GENOMIC DNA]</scope>
    <source>
        <strain evidence="1 2">WC007</strain>
    </source>
</reference>
<dbReference type="EMBL" id="CP046401">
    <property type="protein sequence ID" value="QGY44859.1"/>
    <property type="molecule type" value="Genomic_DNA"/>
</dbReference>
<evidence type="ECO:0000313" key="1">
    <source>
        <dbReference type="EMBL" id="QGY44859.1"/>
    </source>
</evidence>
<dbReference type="RefSeq" id="WP_158867566.1">
    <property type="nucleotide sequence ID" value="NZ_CP046401.1"/>
</dbReference>
<gene>
    <name evidence="1" type="ORF">GM418_14635</name>
</gene>
<proteinExistence type="predicted"/>
<sequence>MTQRVNYFLPYMRQGLATLAENENVVGQRMIVPVKLTLTATDKDSTKTEVVEKNITLFGPGDVMGIDRNVISRLAPSPNTNNFETSLVPFIEFSGPDFLWRFSSLQTTDKNNWIPWLALIVLKTENRDEEGEFEKIQNSNKELPPQIQLKPTAILPDLKESWRWAHVHKLDTEGISAGQIANSIKIATQKTVCRLLCPRKLKPQTRYNAFLIPTFKIGAEAATGNIGETEDRRLLTWETPADGAGKIVPYYFDWEFSTGTGGDFENLVRKLKPRDLENMGTRAIDCSNPGYGMQEDTGLVLQMEAALKSLDTGVQPWGMDIATDSPDATVSKQKQEALTHLLNKRKEIIQKENGQKETRLRVAPPVYGEWYAFREGKPINNDPQNTNGWLEELNLDFRHRAAAGLGVQFVKENQEKLMKAAWEQLSKVQEVNQELNLGRFGREISNNMFKRLEKMKPNNVFKMALPVKNKIAFEPEKTIGAVLSSSTITNKLTNVKTQKFLFKMKSAQVKSGFKPIVNSSLVNLSFKVSGLRSSVTSAAATPSGTVAEPVEKTFSEIIDKTILALNPKKTIELRIKNRVSNFRNIEKTKVIKSNSEDELHPVKWYPEFHRPMYHFLREMSQEYILPGLENVPQNTVGLLQTNRRFIEAFMVGLNHEMASELLWREFPTDQRGSYFRSFWDTTIYSMDDNEKKAFRETEIASKLLDDIRKKHGTNYNTLEKIEATYVVAEPNETEKEISDVYENAVEKWLLTRDEDKDINRLSEWDKNNRLGDNPVPGKFNNQQENQNQLVLLIRGELLQKFSNTLIYLVKKTTDGKPDLTQNALRTHPVFEGEMPPDIVFLGFPIRKEEAAEYFVIFEERMTELRFGLDETPEDSIPGTGENDFSWQHFQELPAEGYLNGIRPSIFTEQWNNAAFIAKVMMQKQVRAAIKLEELLPG</sequence>